<keyword evidence="2" id="KW-1185">Reference proteome</keyword>
<name>A0A914UW23_9BILA</name>
<dbReference type="PANTHER" id="PTHR11679">
    <property type="entry name" value="VESICLE PROTEIN SORTING-ASSOCIATED"/>
    <property type="match status" value="1"/>
</dbReference>
<accession>A0A914UW23</accession>
<dbReference type="InterPro" id="IPR036045">
    <property type="entry name" value="Sec1-like_sf"/>
</dbReference>
<dbReference type="Gene3D" id="3.40.50.1910">
    <property type="match status" value="1"/>
</dbReference>
<dbReference type="AlphaFoldDB" id="A0A914UW23"/>
<protein>
    <submittedName>
        <fullName evidence="3">Sec1 family domain-containing protein 1</fullName>
    </submittedName>
</protein>
<sequence length="380" mass="42581">MDLATMLHHTWTYQALVHDVLELELNRVVISDTPPSPGINEAPKRGKTKEYDLNANDKFWLSHKGSPFPQVAEAVQEELESYRSSEEEIKRIKHAMGLDGGESDEAISMISDATAKLTTTVSSLPELLERKRLIDLHTNVATAVLDHIKVRKLDQFFETEEKLLNRQMPDTPLIDTLRDPACGSTEDKLRLFLINYICSDSLSDSELKQQMAILEAAGADDAAVKFVKRWKSFTKMVSRDDHLGAGTKTVSMFSKLLNHSSQLVMEGVKNLVPKRHNLPVTKVVDAIMEVKTGAETDEYRYFDPKLMRANESAVPRTRAPANDAIVFVIGGGNYVEYQNLMDYRKHKSQGAVAKRITYGTTELVTASQFIAQLTRLGSQV</sequence>
<reference evidence="3" key="1">
    <citation type="submission" date="2022-11" db="UniProtKB">
        <authorList>
            <consortium name="WormBaseParasite"/>
        </authorList>
    </citation>
    <scope>IDENTIFICATION</scope>
</reference>
<dbReference type="Pfam" id="PF00995">
    <property type="entry name" value="Sec1"/>
    <property type="match status" value="1"/>
</dbReference>
<evidence type="ECO:0000313" key="2">
    <source>
        <dbReference type="Proteomes" id="UP000887566"/>
    </source>
</evidence>
<proteinExistence type="inferred from homology"/>
<dbReference type="GO" id="GO:0016192">
    <property type="term" value="P:vesicle-mediated transport"/>
    <property type="evidence" value="ECO:0007669"/>
    <property type="project" value="InterPro"/>
</dbReference>
<comment type="similarity">
    <text evidence="1">Belongs to the STXBP/unc-18/SEC1 family.</text>
</comment>
<dbReference type="WBParaSite" id="PSAMB.scaffold1305size33180.g12407.t1">
    <property type="protein sequence ID" value="PSAMB.scaffold1305size33180.g12407.t1"/>
    <property type="gene ID" value="PSAMB.scaffold1305size33180.g12407"/>
</dbReference>
<organism evidence="2 3">
    <name type="scientific">Plectus sambesii</name>
    <dbReference type="NCBI Taxonomy" id="2011161"/>
    <lineage>
        <taxon>Eukaryota</taxon>
        <taxon>Metazoa</taxon>
        <taxon>Ecdysozoa</taxon>
        <taxon>Nematoda</taxon>
        <taxon>Chromadorea</taxon>
        <taxon>Plectida</taxon>
        <taxon>Plectina</taxon>
        <taxon>Plectoidea</taxon>
        <taxon>Plectidae</taxon>
        <taxon>Plectus</taxon>
    </lineage>
</organism>
<dbReference type="Gene3D" id="3.90.830.10">
    <property type="entry name" value="Syntaxin Binding Protein 1, Chain A, domain 2"/>
    <property type="match status" value="1"/>
</dbReference>
<dbReference type="InterPro" id="IPR043127">
    <property type="entry name" value="Sec-1-like_dom3a"/>
</dbReference>
<dbReference type="InterPro" id="IPR001619">
    <property type="entry name" value="Sec1-like"/>
</dbReference>
<dbReference type="InterPro" id="IPR027482">
    <property type="entry name" value="Sec1-like_dom2"/>
</dbReference>
<dbReference type="Proteomes" id="UP000887566">
    <property type="component" value="Unplaced"/>
</dbReference>
<evidence type="ECO:0000313" key="3">
    <source>
        <dbReference type="WBParaSite" id="PSAMB.scaffold1305size33180.g12407.t1"/>
    </source>
</evidence>
<evidence type="ECO:0000256" key="1">
    <source>
        <dbReference type="ARBA" id="ARBA00009884"/>
    </source>
</evidence>
<dbReference type="SUPFAM" id="SSF56815">
    <property type="entry name" value="Sec1/munc18-like (SM) proteins"/>
    <property type="match status" value="1"/>
</dbReference>